<dbReference type="Proteomes" id="UP000181976">
    <property type="component" value="Unassembled WGS sequence"/>
</dbReference>
<evidence type="ECO:0000256" key="4">
    <source>
        <dbReference type="ARBA" id="ARBA00017099"/>
    </source>
</evidence>
<dbReference type="eggNOG" id="COG1091">
    <property type="taxonomic scope" value="Bacteria"/>
</dbReference>
<dbReference type="FunCoup" id="A0A1I2D7Z8">
    <property type="interactions" value="405"/>
</dbReference>
<evidence type="ECO:0000259" key="7">
    <source>
        <dbReference type="Pfam" id="PF04321"/>
    </source>
</evidence>
<feature type="domain" description="RmlD-like substrate binding" evidence="7">
    <location>
        <begin position="3"/>
        <end position="288"/>
    </location>
</feature>
<reference evidence="8 9" key="1">
    <citation type="submission" date="2016-10" db="EMBL/GenBank/DDBJ databases">
        <authorList>
            <person name="de Groot N.N."/>
        </authorList>
    </citation>
    <scope>NUCLEOTIDE SEQUENCE [LARGE SCALE GENOMIC DNA]</scope>
    <source>
        <strain evidence="8 9">DSM 19012</strain>
    </source>
</reference>
<evidence type="ECO:0000256" key="1">
    <source>
        <dbReference type="ARBA" id="ARBA00004781"/>
    </source>
</evidence>
<dbReference type="GO" id="GO:0008831">
    <property type="term" value="F:dTDP-4-dehydrorhamnose reductase activity"/>
    <property type="evidence" value="ECO:0007669"/>
    <property type="project" value="UniProtKB-EC"/>
</dbReference>
<evidence type="ECO:0000256" key="5">
    <source>
        <dbReference type="ARBA" id="ARBA00048200"/>
    </source>
</evidence>
<keyword evidence="9" id="KW-1185">Reference proteome</keyword>
<organism evidence="8 9">
    <name type="scientific">Thermophagus xiamenensis</name>
    <dbReference type="NCBI Taxonomy" id="385682"/>
    <lineage>
        <taxon>Bacteria</taxon>
        <taxon>Pseudomonadati</taxon>
        <taxon>Bacteroidota</taxon>
        <taxon>Bacteroidia</taxon>
        <taxon>Marinilabiliales</taxon>
        <taxon>Marinilabiliaceae</taxon>
        <taxon>Thermophagus</taxon>
    </lineage>
</organism>
<dbReference type="NCBIfam" id="TIGR01214">
    <property type="entry name" value="rmlD"/>
    <property type="match status" value="1"/>
</dbReference>
<dbReference type="STRING" id="385682.SAMN05444380_11823"/>
<dbReference type="Gene3D" id="3.40.50.720">
    <property type="entry name" value="NAD(P)-binding Rossmann-like Domain"/>
    <property type="match status" value="1"/>
</dbReference>
<comment type="similarity">
    <text evidence="2 6">Belongs to the dTDP-4-dehydrorhamnose reductase family.</text>
</comment>
<comment type="pathway">
    <text evidence="1 6">Carbohydrate biosynthesis; dTDP-L-rhamnose biosynthesis.</text>
</comment>
<name>A0A1I2D7Z8_9BACT</name>
<keyword evidence="6" id="KW-0560">Oxidoreductase</keyword>
<evidence type="ECO:0000256" key="2">
    <source>
        <dbReference type="ARBA" id="ARBA00010944"/>
    </source>
</evidence>
<keyword evidence="6" id="KW-0521">NADP</keyword>
<dbReference type="InterPro" id="IPR005913">
    <property type="entry name" value="dTDP_dehydrorham_reduct"/>
</dbReference>
<comment type="catalytic activity">
    <reaction evidence="5">
        <text>dTDP-beta-L-rhamnose + NADP(+) = dTDP-4-dehydro-beta-L-rhamnose + NADPH + H(+)</text>
        <dbReference type="Rhea" id="RHEA:21796"/>
        <dbReference type="ChEBI" id="CHEBI:15378"/>
        <dbReference type="ChEBI" id="CHEBI:57510"/>
        <dbReference type="ChEBI" id="CHEBI:57783"/>
        <dbReference type="ChEBI" id="CHEBI:58349"/>
        <dbReference type="ChEBI" id="CHEBI:62830"/>
        <dbReference type="EC" id="1.1.1.133"/>
    </reaction>
</comment>
<sequence>MPHILIIGKEGQLGTTFYKLSEQYPQDNFTFSTIDQLNLMEPRSIKQFFAGKSFDFIVNCAAYTAVDKAEEDSDAAFRLNAEAPALLAHEAKRINAVFIHISTDYVFDGNHYRPLTPDDNPNPVSVYGKSKLQGEKEVLEIHPNSIIIRTSWLYSPFGQNFLKTMIRLGQEKSSLNVVFDQIGTPTYAEDLAAAILSIIYKVSTDKSNLRPGIYHFSNEGVCSWYDFAQAIFKITGINCQVFPVTSDQFPTKAKRPFYSVLDKSLIKQNYNISIPHWQDSLIKCINALKNE</sequence>
<dbReference type="PANTHER" id="PTHR10491:SF4">
    <property type="entry name" value="METHIONINE ADENOSYLTRANSFERASE 2 SUBUNIT BETA"/>
    <property type="match status" value="1"/>
</dbReference>
<evidence type="ECO:0000256" key="3">
    <source>
        <dbReference type="ARBA" id="ARBA00012929"/>
    </source>
</evidence>
<evidence type="ECO:0000313" key="8">
    <source>
        <dbReference type="EMBL" id="SFE76624.1"/>
    </source>
</evidence>
<evidence type="ECO:0000313" key="9">
    <source>
        <dbReference type="Proteomes" id="UP000181976"/>
    </source>
</evidence>
<gene>
    <name evidence="8" type="ORF">SAMN05444380_11823</name>
</gene>
<dbReference type="EC" id="1.1.1.133" evidence="3 6"/>
<dbReference type="CDD" id="cd05254">
    <property type="entry name" value="dTDP_HR_like_SDR_e"/>
    <property type="match status" value="1"/>
</dbReference>
<dbReference type="UniPathway" id="UPA00124"/>
<comment type="function">
    <text evidence="6">Catalyzes the reduction of dTDP-6-deoxy-L-lyxo-4-hexulose to yield dTDP-L-rhamnose.</text>
</comment>
<dbReference type="AlphaFoldDB" id="A0A1I2D7Z8"/>
<accession>A0A1I2D7Z8</accession>
<dbReference type="OrthoDB" id="9803892at2"/>
<dbReference type="InParanoid" id="A0A1I2D7Z8"/>
<dbReference type="InterPro" id="IPR029903">
    <property type="entry name" value="RmlD-like-bd"/>
</dbReference>
<dbReference type="PANTHER" id="PTHR10491">
    <property type="entry name" value="DTDP-4-DEHYDRORHAMNOSE REDUCTASE"/>
    <property type="match status" value="1"/>
</dbReference>
<proteinExistence type="inferred from homology"/>
<evidence type="ECO:0000256" key="6">
    <source>
        <dbReference type="RuleBase" id="RU364082"/>
    </source>
</evidence>
<dbReference type="RefSeq" id="WP_010526117.1">
    <property type="nucleotide sequence ID" value="NZ_AFSL01000003.1"/>
</dbReference>
<dbReference type="SUPFAM" id="SSF51735">
    <property type="entry name" value="NAD(P)-binding Rossmann-fold domains"/>
    <property type="match status" value="1"/>
</dbReference>
<protein>
    <recommendedName>
        <fullName evidence="4 6">dTDP-4-dehydrorhamnose reductase</fullName>
        <ecNumber evidence="3 6">1.1.1.133</ecNumber>
    </recommendedName>
</protein>
<dbReference type="GO" id="GO:0019305">
    <property type="term" value="P:dTDP-rhamnose biosynthetic process"/>
    <property type="evidence" value="ECO:0007669"/>
    <property type="project" value="UniProtKB-UniPathway"/>
</dbReference>
<dbReference type="InterPro" id="IPR036291">
    <property type="entry name" value="NAD(P)-bd_dom_sf"/>
</dbReference>
<dbReference type="EMBL" id="FONA01000018">
    <property type="protein sequence ID" value="SFE76624.1"/>
    <property type="molecule type" value="Genomic_DNA"/>
</dbReference>
<dbReference type="Pfam" id="PF04321">
    <property type="entry name" value="RmlD_sub_bind"/>
    <property type="match status" value="1"/>
</dbReference>
<dbReference type="Gene3D" id="3.90.25.10">
    <property type="entry name" value="UDP-galactose 4-epimerase, domain 1"/>
    <property type="match status" value="1"/>
</dbReference>
<dbReference type="GO" id="GO:0005829">
    <property type="term" value="C:cytosol"/>
    <property type="evidence" value="ECO:0007669"/>
    <property type="project" value="TreeGrafter"/>
</dbReference>